<dbReference type="HAMAP" id="MF_01527_B">
    <property type="entry name" value="GTP_cyclohydrol_B"/>
    <property type="match status" value="1"/>
</dbReference>
<dbReference type="RefSeq" id="WP_204368234.1">
    <property type="nucleotide sequence ID" value="NZ_JMSZ01000032.1"/>
</dbReference>
<dbReference type="PANTHER" id="PTHR36445">
    <property type="entry name" value="GTP CYCLOHYDROLASE MPTA"/>
    <property type="match status" value="1"/>
</dbReference>
<dbReference type="EC" id="3.5.4.16" evidence="2"/>
<organism evidence="3 4">
    <name type="scientific">Nitrincola lacisaponensis</name>
    <dbReference type="NCBI Taxonomy" id="267850"/>
    <lineage>
        <taxon>Bacteria</taxon>
        <taxon>Pseudomonadati</taxon>
        <taxon>Pseudomonadota</taxon>
        <taxon>Gammaproteobacteria</taxon>
        <taxon>Oceanospirillales</taxon>
        <taxon>Oceanospirillaceae</taxon>
        <taxon>Nitrincola</taxon>
    </lineage>
</organism>
<dbReference type="NCBIfam" id="NF010200">
    <property type="entry name" value="PRK13674.1-1"/>
    <property type="match status" value="1"/>
</dbReference>
<evidence type="ECO:0000256" key="1">
    <source>
        <dbReference type="ARBA" id="ARBA00022801"/>
    </source>
</evidence>
<feature type="site" description="May be catalytically important" evidence="2">
    <location>
        <position position="157"/>
    </location>
</feature>
<accession>A0A063Y2E1</accession>
<dbReference type="PANTHER" id="PTHR36445:SF1">
    <property type="entry name" value="GTP CYCLOHYDROLASE MPTA"/>
    <property type="match status" value="1"/>
</dbReference>
<dbReference type="EMBL" id="JMSZ01000032">
    <property type="protein sequence ID" value="KDE38921.1"/>
    <property type="molecule type" value="Genomic_DNA"/>
</dbReference>
<keyword evidence="1 2" id="KW-0378">Hydrolase</keyword>
<dbReference type="GO" id="GO:0003934">
    <property type="term" value="F:GTP cyclohydrolase I activity"/>
    <property type="evidence" value="ECO:0007669"/>
    <property type="project" value="UniProtKB-UniRule"/>
</dbReference>
<sequence>MNARAEMPDVAAHTAPVTRETLDWVGMSHITLPLNVAQPDGRLQPVIAHLDIHVDIVNPEVKGIHMSRLYLLLNRFAAEQTLTPAAMETLLTEVCDSHEGISESAILRLTFDYPLNRPALKSDYSGWKPYPTTIEAIKRNNEFSLELSVSVPYSSTCPCSAALSRQLLQEAFRDDFANEEQISRERVETWLRSERGSVATPHSQRSYARIRARINPVDHTLLPLLDLIDRTEQALKTPVQTAVKREDEQEFARLNGANMMFCEDAARRLKSAFNQAEQYLDFWIRVEHHESLHDHDAVAIVSKGIPGGYTPLLQR</sequence>
<comment type="caution">
    <text evidence="3">The sequence shown here is derived from an EMBL/GenBank/DDBJ whole genome shotgun (WGS) entry which is preliminary data.</text>
</comment>
<comment type="similarity">
    <text evidence="2">Belongs to the GTP cyclohydrolase IV family.</text>
</comment>
<reference evidence="3 4" key="1">
    <citation type="journal article" date="2005" name="Int. J. Syst. Evol. Microbiol.">
        <title>Nitrincola lacisaponensis gen. nov., sp. nov., a novel alkaliphilic bacterium isolated from an alkaline, saline lake.</title>
        <authorList>
            <person name="Dimitriu P.A."/>
            <person name="Shukla S.K."/>
            <person name="Conradt J."/>
            <person name="Marquez M.C."/>
            <person name="Ventosa A."/>
            <person name="Maglia A."/>
            <person name="Peyton B.M."/>
            <person name="Pinkart H.C."/>
            <person name="Mormile M.R."/>
        </authorList>
    </citation>
    <scope>NUCLEOTIDE SEQUENCE [LARGE SCALE GENOMIC DNA]</scope>
    <source>
        <strain evidence="3 4">4CA</strain>
    </source>
</reference>
<dbReference type="Pfam" id="PF02649">
    <property type="entry name" value="GCHY-1"/>
    <property type="match status" value="1"/>
</dbReference>
<name>A0A063Y2E1_9GAMM</name>
<keyword evidence="4" id="KW-1185">Reference proteome</keyword>
<dbReference type="GO" id="GO:0046654">
    <property type="term" value="P:tetrahydrofolate biosynthetic process"/>
    <property type="evidence" value="ECO:0007669"/>
    <property type="project" value="UniProtKB-UniRule"/>
</dbReference>
<dbReference type="PATRIC" id="fig|267850.7.peg.2018"/>
<proteinExistence type="inferred from homology"/>
<dbReference type="InterPro" id="IPR003801">
    <property type="entry name" value="GTP_cyclohydrolase_FolE2/MptA"/>
</dbReference>
<comment type="function">
    <text evidence="2">Converts GTP to 7,8-dihydroneopterin triphosphate.</text>
</comment>
<dbReference type="Proteomes" id="UP000027318">
    <property type="component" value="Unassembled WGS sequence"/>
</dbReference>
<evidence type="ECO:0000313" key="3">
    <source>
        <dbReference type="EMBL" id="KDE38921.1"/>
    </source>
</evidence>
<comment type="pathway">
    <text evidence="2">Cofactor biosynthesis; 7,8-dihydroneopterin triphosphate biosynthesis; 7,8-dihydroneopterin triphosphate from GTP: step 1/1.</text>
</comment>
<dbReference type="STRING" id="267850.ADINL_2050"/>
<dbReference type="UniPathway" id="UPA00848">
    <property type="reaction ID" value="UER00151"/>
</dbReference>
<evidence type="ECO:0000313" key="4">
    <source>
        <dbReference type="Proteomes" id="UP000027318"/>
    </source>
</evidence>
<gene>
    <name evidence="2" type="primary">folE2</name>
    <name evidence="3" type="ORF">ADINL_2050</name>
</gene>
<dbReference type="InterPro" id="IPR022838">
    <property type="entry name" value="GTP_cyclohydrolase_FolE2"/>
</dbReference>
<dbReference type="AlphaFoldDB" id="A0A063Y2E1"/>
<comment type="catalytic activity">
    <reaction evidence="2">
        <text>GTP + H2O = 7,8-dihydroneopterin 3'-triphosphate + formate + H(+)</text>
        <dbReference type="Rhea" id="RHEA:17473"/>
        <dbReference type="ChEBI" id="CHEBI:15377"/>
        <dbReference type="ChEBI" id="CHEBI:15378"/>
        <dbReference type="ChEBI" id="CHEBI:15740"/>
        <dbReference type="ChEBI" id="CHEBI:37565"/>
        <dbReference type="ChEBI" id="CHEBI:58462"/>
        <dbReference type="EC" id="3.5.4.16"/>
    </reaction>
</comment>
<dbReference type="Gene3D" id="3.10.270.10">
    <property type="entry name" value="Urate Oxidase"/>
    <property type="match status" value="1"/>
</dbReference>
<protein>
    <recommendedName>
        <fullName evidence="2">GTP cyclohydrolase FolE2</fullName>
        <ecNumber evidence="2">3.5.4.16</ecNumber>
    </recommendedName>
</protein>
<evidence type="ECO:0000256" key="2">
    <source>
        <dbReference type="HAMAP-Rule" id="MF_01527"/>
    </source>
</evidence>